<reference evidence="3 4" key="1">
    <citation type="submission" date="2024-04" db="EMBL/GenBank/DDBJ databases">
        <authorList>
            <person name="Rising A."/>
            <person name="Reimegard J."/>
            <person name="Sonavane S."/>
            <person name="Akerstrom W."/>
            <person name="Nylinder S."/>
            <person name="Hedman E."/>
            <person name="Kallberg Y."/>
        </authorList>
    </citation>
    <scope>NUCLEOTIDE SEQUENCE [LARGE SCALE GENOMIC DNA]</scope>
</reference>
<feature type="transmembrane region" description="Helical" evidence="2">
    <location>
        <begin position="501"/>
        <end position="524"/>
    </location>
</feature>
<dbReference type="EMBL" id="CAXIEN010000427">
    <property type="protein sequence ID" value="CAL1297523.1"/>
    <property type="molecule type" value="Genomic_DNA"/>
</dbReference>
<dbReference type="Gene3D" id="1.20.1250.20">
    <property type="entry name" value="MFS general substrate transporter like domains"/>
    <property type="match status" value="2"/>
</dbReference>
<feature type="transmembrane region" description="Helical" evidence="2">
    <location>
        <begin position="104"/>
        <end position="123"/>
    </location>
</feature>
<feature type="region of interest" description="Disordered" evidence="1">
    <location>
        <begin position="301"/>
        <end position="324"/>
    </location>
</feature>
<dbReference type="InterPro" id="IPR011701">
    <property type="entry name" value="MFS"/>
</dbReference>
<evidence type="ECO:0000256" key="2">
    <source>
        <dbReference type="SAM" id="Phobius"/>
    </source>
</evidence>
<feature type="transmembrane region" description="Helical" evidence="2">
    <location>
        <begin position="167"/>
        <end position="187"/>
    </location>
</feature>
<feature type="transmembrane region" description="Helical" evidence="2">
    <location>
        <begin position="135"/>
        <end position="161"/>
    </location>
</feature>
<proteinExistence type="predicted"/>
<organism evidence="3 4">
    <name type="scientific">Larinioides sclopetarius</name>
    <dbReference type="NCBI Taxonomy" id="280406"/>
    <lineage>
        <taxon>Eukaryota</taxon>
        <taxon>Metazoa</taxon>
        <taxon>Ecdysozoa</taxon>
        <taxon>Arthropoda</taxon>
        <taxon>Chelicerata</taxon>
        <taxon>Arachnida</taxon>
        <taxon>Araneae</taxon>
        <taxon>Araneomorphae</taxon>
        <taxon>Entelegynae</taxon>
        <taxon>Araneoidea</taxon>
        <taxon>Araneidae</taxon>
        <taxon>Larinioides</taxon>
    </lineage>
</organism>
<dbReference type="SUPFAM" id="SSF103473">
    <property type="entry name" value="MFS general substrate transporter"/>
    <property type="match status" value="1"/>
</dbReference>
<feature type="compositionally biased region" description="Basic and acidic residues" evidence="1">
    <location>
        <begin position="304"/>
        <end position="324"/>
    </location>
</feature>
<dbReference type="PANTHER" id="PTHR11360">
    <property type="entry name" value="MONOCARBOXYLATE TRANSPORTER"/>
    <property type="match status" value="1"/>
</dbReference>
<protein>
    <recommendedName>
        <fullName evidence="5">Monocarboxylate transporter</fullName>
    </recommendedName>
</protein>
<evidence type="ECO:0000313" key="4">
    <source>
        <dbReference type="Proteomes" id="UP001497382"/>
    </source>
</evidence>
<feature type="transmembrane region" description="Helical" evidence="2">
    <location>
        <begin position="410"/>
        <end position="430"/>
    </location>
</feature>
<dbReference type="AlphaFoldDB" id="A0AAV2BNA1"/>
<dbReference type="InterPro" id="IPR050327">
    <property type="entry name" value="Proton-linked_MCT"/>
</dbReference>
<dbReference type="GO" id="GO:0008028">
    <property type="term" value="F:monocarboxylic acid transmembrane transporter activity"/>
    <property type="evidence" value="ECO:0007669"/>
    <property type="project" value="TreeGrafter"/>
</dbReference>
<sequence>MKSTGMNSRDSWLATMACTFMSFLIMMPAKLSGLLFVEILGRYQTDRAMASYPLLLCMLVRCSGGPLTGYCGEMFGLHAVIVVGSIFSALGVAVCFLAEDITTMIVFLGLVYGLGLTFSMTLFPQVLKQHFSKNLTLAISMSMFGSCFGGFVFPPIITWIFQSYGVSGTFLIMGGIVLNSLPFAMLLKYLKPKTRLAATGQKQGKNLLKKTDNPVATAATTNLTSKSAGIGRRKDIGDKEEYCVWELRDKSNNKFQDQPSRVVNGEKLAKHYTSLNNGCHSDLNHQNFQATLEQAVTLLPKPVESVHENNTEKKPSTEMKPVDKKSVSKQKAALQSLTIFLDFAFQIIHITQSLEVIIQVLTLTTMLDYSRDKGLDRSCEVYFLMSLPLAEVMGRVFLSMIIDRDYITKLNFTIISFIVLAAVILVIAWAKTFAVMLFGVVAFGLVTSGLLSVFPMLVFQFIEPKNYIMALASKSFFYGPLSFLCAPLIGHFRGDGGSYDWVYYMQAIMAVFCALLCLFTPHCAKRRDRKNEKRREKAMLNSSINA</sequence>
<dbReference type="InterPro" id="IPR036259">
    <property type="entry name" value="MFS_trans_sf"/>
</dbReference>
<comment type="caution">
    <text evidence="3">The sequence shown here is derived from an EMBL/GenBank/DDBJ whole genome shotgun (WGS) entry which is preliminary data.</text>
</comment>
<accession>A0AAV2BNA1</accession>
<dbReference type="Pfam" id="PF07690">
    <property type="entry name" value="MFS_1"/>
    <property type="match status" value="1"/>
</dbReference>
<feature type="transmembrane region" description="Helical" evidence="2">
    <location>
        <begin position="471"/>
        <end position="489"/>
    </location>
</feature>
<feature type="transmembrane region" description="Helical" evidence="2">
    <location>
        <begin position="436"/>
        <end position="459"/>
    </location>
</feature>
<keyword evidence="2" id="KW-0472">Membrane</keyword>
<gene>
    <name evidence="3" type="ORF">LARSCL_LOCUS20346</name>
</gene>
<evidence type="ECO:0008006" key="5">
    <source>
        <dbReference type="Google" id="ProtNLM"/>
    </source>
</evidence>
<feature type="transmembrane region" description="Helical" evidence="2">
    <location>
        <begin position="75"/>
        <end position="98"/>
    </location>
</feature>
<keyword evidence="2" id="KW-0812">Transmembrane</keyword>
<name>A0AAV2BNA1_9ARAC</name>
<evidence type="ECO:0000313" key="3">
    <source>
        <dbReference type="EMBL" id="CAL1297523.1"/>
    </source>
</evidence>
<dbReference type="Proteomes" id="UP001497382">
    <property type="component" value="Unassembled WGS sequence"/>
</dbReference>
<evidence type="ECO:0000256" key="1">
    <source>
        <dbReference type="SAM" id="MobiDB-lite"/>
    </source>
</evidence>
<dbReference type="PANTHER" id="PTHR11360:SF303">
    <property type="entry name" value="MAJOR FACILITATOR SUPERFAMILY (MFS) PROFILE DOMAIN-CONTAINING PROTEIN"/>
    <property type="match status" value="1"/>
</dbReference>
<keyword evidence="2" id="KW-1133">Transmembrane helix</keyword>
<feature type="transmembrane region" description="Helical" evidence="2">
    <location>
        <begin position="12"/>
        <end position="29"/>
    </location>
</feature>
<keyword evidence="4" id="KW-1185">Reference proteome</keyword>